<dbReference type="Proteomes" id="UP000266183">
    <property type="component" value="Chromosome"/>
</dbReference>
<gene>
    <name evidence="1" type="ORF">D4L85_20295</name>
</gene>
<dbReference type="KEGG" id="chk:D4L85_20295"/>
<dbReference type="AlphaFoldDB" id="A0A385SLZ8"/>
<reference evidence="2" key="1">
    <citation type="submission" date="2018-09" db="EMBL/GenBank/DDBJ databases">
        <title>Chryseolinea sp. KIS68-18 isolated from soil.</title>
        <authorList>
            <person name="Weon H.-Y."/>
            <person name="Kwon S.-W."/>
            <person name="Lee S.A."/>
        </authorList>
    </citation>
    <scope>NUCLEOTIDE SEQUENCE [LARGE SCALE GENOMIC DNA]</scope>
    <source>
        <strain evidence="2">KIS68-18</strain>
    </source>
</reference>
<dbReference type="NCBIfam" id="TIGR04131">
    <property type="entry name" value="Bac_Flav_CTERM"/>
    <property type="match status" value="1"/>
</dbReference>
<dbReference type="InterPro" id="IPR026341">
    <property type="entry name" value="T9SS_type_B"/>
</dbReference>
<dbReference type="EMBL" id="CP032382">
    <property type="protein sequence ID" value="AYB32773.1"/>
    <property type="molecule type" value="Genomic_DNA"/>
</dbReference>
<proteinExistence type="predicted"/>
<sequence>MRMRPSSFFVCGSLAIAVLMESNRSFGQVNKPPIFTDPAPVTVVEDFGTQGIPNVIAGWSPGSAIESEMGQTVSFHIVSSSVDPRFFSSIAINAGTLSFTVVPNVNGATSIEVYAKDSDGAVSVIKRINIKFLPVNDPPSFTKGPDISLSAISAGPQTWPSWATDISPGPADELAQTVHFELNGFDASLFSVQPAIDAHGTLTFVPAPTTSGQIGVVVTAVDDGGTDNGGIDHSLPQRFFISIPSNQPPTFVKGGDITVLEDSGPQQVSSWATQVSAGTNEPLQQISFQLYGYDQTLFLEGPSVDPQGNLTFTPALNVYGSTPVSVQATDNAGTSNGGQDHSAPATFAITLQPVNDPPTMDLVPTQHTKISATTQIVFLTGITPGPLENSQTIALTASANDQLLNEPQVFYSGGSQAKLEYSPKNMPGTATITVTLTDDGGVDHGGRDQSKYTFEIVIDDEIQPPPKPLVQALFVPTVFSPNGDNSNDVFKIRGDGIASLQFAIFDLSGRRVYYASDVRSVTEQGWDGSFNGVMLPAGSYAWTLKGSLVDGSELSFNGKKYGQVLLIR</sequence>
<keyword evidence="2" id="KW-1185">Reference proteome</keyword>
<name>A0A385SLZ8_9BACT</name>
<evidence type="ECO:0000313" key="2">
    <source>
        <dbReference type="Proteomes" id="UP000266183"/>
    </source>
</evidence>
<protein>
    <submittedName>
        <fullName evidence="1">Gliding motility-associated C-terminal domain-containing protein</fullName>
    </submittedName>
</protein>
<evidence type="ECO:0000313" key="1">
    <source>
        <dbReference type="EMBL" id="AYB32773.1"/>
    </source>
</evidence>
<dbReference type="Pfam" id="PF13585">
    <property type="entry name" value="CHU_C"/>
    <property type="match status" value="1"/>
</dbReference>
<organism evidence="1 2">
    <name type="scientific">Chryseolinea soli</name>
    <dbReference type="NCBI Taxonomy" id="2321403"/>
    <lineage>
        <taxon>Bacteria</taxon>
        <taxon>Pseudomonadati</taxon>
        <taxon>Bacteroidota</taxon>
        <taxon>Cytophagia</taxon>
        <taxon>Cytophagales</taxon>
        <taxon>Fulvivirgaceae</taxon>
        <taxon>Chryseolinea</taxon>
    </lineage>
</organism>
<accession>A0A385SLZ8</accession>